<feature type="transmembrane region" description="Helical" evidence="1">
    <location>
        <begin position="69"/>
        <end position="88"/>
    </location>
</feature>
<keyword evidence="1" id="KW-1133">Transmembrane helix</keyword>
<keyword evidence="1" id="KW-0472">Membrane</keyword>
<proteinExistence type="predicted"/>
<evidence type="ECO:0000256" key="1">
    <source>
        <dbReference type="SAM" id="Phobius"/>
    </source>
</evidence>
<evidence type="ECO:0000313" key="2">
    <source>
        <dbReference type="EMBL" id="CAL8118154.1"/>
    </source>
</evidence>
<comment type="caution">
    <text evidence="2">The sequence shown here is derived from an EMBL/GenBank/DDBJ whole genome shotgun (WGS) entry which is preliminary data.</text>
</comment>
<name>A0ABP1R5C8_9HEXA</name>
<keyword evidence="1" id="KW-0812">Transmembrane</keyword>
<dbReference type="EMBL" id="CAXLJM020000057">
    <property type="protein sequence ID" value="CAL8118154.1"/>
    <property type="molecule type" value="Genomic_DNA"/>
</dbReference>
<reference evidence="2 3" key="1">
    <citation type="submission" date="2024-08" db="EMBL/GenBank/DDBJ databases">
        <authorList>
            <person name="Cucini C."/>
            <person name="Frati F."/>
        </authorList>
    </citation>
    <scope>NUCLEOTIDE SEQUENCE [LARGE SCALE GENOMIC DNA]</scope>
</reference>
<accession>A0ABP1R5C8</accession>
<sequence length="100" mass="10837">MAVVVNIKAVSSADQLDMVLEIIRQFELLTQEFNDAFGLIIAVGFLSLSFAALNSTFQAMLFVLTSDAWIGLGHVLPLSVTVWVLFILCEACNASGSLQK</sequence>
<gene>
    <name evidence="2" type="ORF">ODALV1_LOCUS18004</name>
</gene>
<feature type="transmembrane region" description="Helical" evidence="1">
    <location>
        <begin position="36"/>
        <end position="57"/>
    </location>
</feature>
<protein>
    <submittedName>
        <fullName evidence="2">Uncharacterized protein</fullName>
    </submittedName>
</protein>
<dbReference type="Proteomes" id="UP001642540">
    <property type="component" value="Unassembled WGS sequence"/>
</dbReference>
<keyword evidence="3" id="KW-1185">Reference proteome</keyword>
<evidence type="ECO:0000313" key="3">
    <source>
        <dbReference type="Proteomes" id="UP001642540"/>
    </source>
</evidence>
<organism evidence="2 3">
    <name type="scientific">Orchesella dallaii</name>
    <dbReference type="NCBI Taxonomy" id="48710"/>
    <lineage>
        <taxon>Eukaryota</taxon>
        <taxon>Metazoa</taxon>
        <taxon>Ecdysozoa</taxon>
        <taxon>Arthropoda</taxon>
        <taxon>Hexapoda</taxon>
        <taxon>Collembola</taxon>
        <taxon>Entomobryomorpha</taxon>
        <taxon>Entomobryoidea</taxon>
        <taxon>Orchesellidae</taxon>
        <taxon>Orchesellinae</taxon>
        <taxon>Orchesella</taxon>
    </lineage>
</organism>